<evidence type="ECO:0000313" key="2">
    <source>
        <dbReference type="Proteomes" id="UP000177763"/>
    </source>
</evidence>
<name>A0A1F4VJE2_UNCKA</name>
<gene>
    <name evidence="1" type="ORF">A3H26_02170</name>
</gene>
<dbReference type="PANTHER" id="PTHR42967">
    <property type="entry name" value="METAL DEPENDENT HYDROLASE"/>
    <property type="match status" value="1"/>
</dbReference>
<dbReference type="Pfam" id="PF13483">
    <property type="entry name" value="Lactamase_B_3"/>
    <property type="match status" value="1"/>
</dbReference>
<reference evidence="1 2" key="1">
    <citation type="journal article" date="2016" name="Nat. Commun.">
        <title>Thousands of microbial genomes shed light on interconnected biogeochemical processes in an aquifer system.</title>
        <authorList>
            <person name="Anantharaman K."/>
            <person name="Brown C.T."/>
            <person name="Hug L.A."/>
            <person name="Sharon I."/>
            <person name="Castelle C.J."/>
            <person name="Probst A.J."/>
            <person name="Thomas B.C."/>
            <person name="Singh A."/>
            <person name="Wilkins M.J."/>
            <person name="Karaoz U."/>
            <person name="Brodie E.L."/>
            <person name="Williams K.H."/>
            <person name="Hubbard S.S."/>
            <person name="Banfield J.F."/>
        </authorList>
    </citation>
    <scope>NUCLEOTIDE SEQUENCE [LARGE SCALE GENOMIC DNA]</scope>
</reference>
<organism evidence="1 2">
    <name type="scientific">candidate division WWE3 bacterium RIFCSPLOWO2_12_FULL_36_10</name>
    <dbReference type="NCBI Taxonomy" id="1802630"/>
    <lineage>
        <taxon>Bacteria</taxon>
        <taxon>Katanobacteria</taxon>
    </lineage>
</organism>
<accession>A0A1F4VJE2</accession>
<sequence>MEITYIGHSCFKVKTKNLTLVFDPYDPKKTGYALPKLSADIVLVSHDHFDHNFVSGVSDYKLLIDKPGEYETKGVFIYGLESFHDNKQGKERGKNNLFHIEADGLSLLHLGDLGHELSKETLEQIPSVDILFVPVGGKYTIDAEEAAEVISQIEPGIVIPMHYQTSDLTGLSKDLDRLDKFLDEMGVEDEVKKVKELKITKADITEETEVIVITPQH</sequence>
<dbReference type="AlphaFoldDB" id="A0A1F4VJE2"/>
<dbReference type="Gene3D" id="3.60.15.10">
    <property type="entry name" value="Ribonuclease Z/Hydroxyacylglutathione hydrolase-like"/>
    <property type="match status" value="1"/>
</dbReference>
<dbReference type="PANTHER" id="PTHR42967:SF1">
    <property type="entry name" value="MBL FOLD METALLO-HYDROLASE"/>
    <property type="match status" value="1"/>
</dbReference>
<dbReference type="InterPro" id="IPR036866">
    <property type="entry name" value="RibonucZ/Hydroxyglut_hydro"/>
</dbReference>
<protein>
    <recommendedName>
        <fullName evidence="3">Lactamase</fullName>
    </recommendedName>
</protein>
<dbReference type="EMBL" id="MEVN01000013">
    <property type="protein sequence ID" value="OGC57426.1"/>
    <property type="molecule type" value="Genomic_DNA"/>
</dbReference>
<evidence type="ECO:0000313" key="1">
    <source>
        <dbReference type="EMBL" id="OGC57426.1"/>
    </source>
</evidence>
<dbReference type="SUPFAM" id="SSF56281">
    <property type="entry name" value="Metallo-hydrolase/oxidoreductase"/>
    <property type="match status" value="1"/>
</dbReference>
<dbReference type="Proteomes" id="UP000177763">
    <property type="component" value="Unassembled WGS sequence"/>
</dbReference>
<evidence type="ECO:0008006" key="3">
    <source>
        <dbReference type="Google" id="ProtNLM"/>
    </source>
</evidence>
<comment type="caution">
    <text evidence="1">The sequence shown here is derived from an EMBL/GenBank/DDBJ whole genome shotgun (WGS) entry which is preliminary data.</text>
</comment>
<proteinExistence type="predicted"/>